<accession>A0A6P8HLH6</accession>
<keyword evidence="2" id="KW-1185">Reference proteome</keyword>
<feature type="region of interest" description="Disordered" evidence="1">
    <location>
        <begin position="1"/>
        <end position="59"/>
    </location>
</feature>
<sequence length="653" mass="75465">MARATKRKNKDSDKKYYEQNRERKIAQLLQSRGSRKAQPQTRSDTSAKKTKKNRSEGEIVEERRAKLREQTREREKDRRSCLCRKHVETQILFKDCMKYRKSICTNNASAPLHSSLTELVNTTLCKKPEGQIYHNLKCLTRECKECGVNKFVVLPEELSESVQDEVTWKHYTYVGTSKFSSNGQEKKKVTLVIKKTPPKDLFQYFQGLLQEYPYHCFMARWQREQLENLMEHLPLNEVICIHDYSEGYSCRQQDELQSEYFDVNKVSLHITILYRHATGSIDGEPVSTEDDPKIVKDHIFVLSDNNTQDYNAVHRVQELVKNYLVEQLNMKVDKIHEFTDGCSLQYKSRHCIGDLSCCLADFGFQIHRNFFETSHAKGEQDAAGANVKQKVSQAVLRKTAVIRNAKDMTNFLTENFTNPAASTFVSRLKAVGLSRRLFFYVPTEGDQAVQRQRPDRMFKELKGIRKLHSIKTTSRQGRVFVRNCSCYCCSCVDNNGKECANKQWVDDWREVKLERESSAATTRQAASETDTDFEERAFRIADLATKGSTIAIAAEEDPYYDFYLVNEISDGVVELESDLTDDYGFFFPKGSTGLKGNFFLRDNLIDMKYKLNTKKTAFLLSQTVRCVCGELKKKKQNVYKLAIEIHEEIIASL</sequence>
<feature type="compositionally biased region" description="Polar residues" evidence="1">
    <location>
        <begin position="28"/>
        <end position="44"/>
    </location>
</feature>
<reference evidence="3" key="1">
    <citation type="submission" date="2025-08" db="UniProtKB">
        <authorList>
            <consortium name="RefSeq"/>
        </authorList>
    </citation>
    <scope>IDENTIFICATION</scope>
    <source>
        <tissue evidence="3">Tentacle</tissue>
    </source>
</reference>
<gene>
    <name evidence="3" type="primary">LOC116290592</name>
</gene>
<dbReference type="OrthoDB" id="5983328at2759"/>
<dbReference type="InParanoid" id="A0A6P8HLH6"/>
<dbReference type="Proteomes" id="UP000515163">
    <property type="component" value="Unplaced"/>
</dbReference>
<evidence type="ECO:0000313" key="2">
    <source>
        <dbReference type="Proteomes" id="UP000515163"/>
    </source>
</evidence>
<dbReference type="AlphaFoldDB" id="A0A6P8HLH6"/>
<dbReference type="PANTHER" id="PTHR46601">
    <property type="entry name" value="ULP_PROTEASE DOMAIN-CONTAINING PROTEIN"/>
    <property type="match status" value="1"/>
</dbReference>
<dbReference type="RefSeq" id="XP_031553522.1">
    <property type="nucleotide sequence ID" value="XM_031697662.1"/>
</dbReference>
<feature type="compositionally biased region" description="Basic and acidic residues" evidence="1">
    <location>
        <begin position="10"/>
        <end position="25"/>
    </location>
</feature>
<evidence type="ECO:0000256" key="1">
    <source>
        <dbReference type="SAM" id="MobiDB-lite"/>
    </source>
</evidence>
<proteinExistence type="predicted"/>
<evidence type="ECO:0000313" key="3">
    <source>
        <dbReference type="RefSeq" id="XP_031553522.1"/>
    </source>
</evidence>
<name>A0A6P8HLH6_ACTTE</name>
<dbReference type="PANTHER" id="PTHR46601:SF1">
    <property type="entry name" value="ADF-H DOMAIN-CONTAINING PROTEIN"/>
    <property type="match status" value="1"/>
</dbReference>
<organism evidence="2 3">
    <name type="scientific">Actinia tenebrosa</name>
    <name type="common">Australian red waratah sea anemone</name>
    <dbReference type="NCBI Taxonomy" id="6105"/>
    <lineage>
        <taxon>Eukaryota</taxon>
        <taxon>Metazoa</taxon>
        <taxon>Cnidaria</taxon>
        <taxon>Anthozoa</taxon>
        <taxon>Hexacorallia</taxon>
        <taxon>Actiniaria</taxon>
        <taxon>Actiniidae</taxon>
        <taxon>Actinia</taxon>
    </lineage>
</organism>
<protein>
    <submittedName>
        <fullName evidence="3">Uncharacterized protein LOC116290592</fullName>
    </submittedName>
</protein>
<dbReference type="KEGG" id="aten:116290592"/>
<dbReference type="GeneID" id="116290592"/>